<protein>
    <submittedName>
        <fullName evidence="2">Copper oxidase</fullName>
    </submittedName>
</protein>
<keyword evidence="3" id="KW-1185">Reference proteome</keyword>
<organism evidence="2 3">
    <name type="scientific">Methylobacterium durans</name>
    <dbReference type="NCBI Taxonomy" id="2202825"/>
    <lineage>
        <taxon>Bacteria</taxon>
        <taxon>Pseudomonadati</taxon>
        <taxon>Pseudomonadota</taxon>
        <taxon>Alphaproteobacteria</taxon>
        <taxon>Hyphomicrobiales</taxon>
        <taxon>Methylobacteriaceae</taxon>
        <taxon>Methylobacterium</taxon>
    </lineage>
</organism>
<dbReference type="Proteomes" id="UP000245926">
    <property type="component" value="Chromosome"/>
</dbReference>
<feature type="domain" description="Plastocyanin-like" evidence="1">
    <location>
        <begin position="665"/>
        <end position="761"/>
    </location>
</feature>
<dbReference type="GO" id="GO:0016491">
    <property type="term" value="F:oxidoreductase activity"/>
    <property type="evidence" value="ECO:0007669"/>
    <property type="project" value="InterPro"/>
</dbReference>
<dbReference type="Gene3D" id="2.60.40.420">
    <property type="entry name" value="Cupredoxins - blue copper proteins"/>
    <property type="match status" value="3"/>
</dbReference>
<gene>
    <name evidence="2" type="ORF">DK389_06290</name>
</gene>
<reference evidence="3" key="1">
    <citation type="submission" date="2018-05" db="EMBL/GenBank/DDBJ databases">
        <title>Complete Genome Sequence of Methylobacterium sp. 17SD2-17.</title>
        <authorList>
            <person name="Srinivasan S."/>
        </authorList>
    </citation>
    <scope>NUCLEOTIDE SEQUENCE [LARGE SCALE GENOMIC DNA]</scope>
    <source>
        <strain evidence="3">17SD2-17</strain>
    </source>
</reference>
<name>A0A2U8W2A3_9HYPH</name>
<dbReference type="AlphaFoldDB" id="A0A2U8W2A3"/>
<evidence type="ECO:0000313" key="2">
    <source>
        <dbReference type="EMBL" id="AWN40209.1"/>
    </source>
</evidence>
<dbReference type="InterPro" id="IPR008972">
    <property type="entry name" value="Cupredoxin"/>
</dbReference>
<dbReference type="InterPro" id="IPR011706">
    <property type="entry name" value="Cu-oxidase_C"/>
</dbReference>
<dbReference type="PANTHER" id="PTHR48267">
    <property type="entry name" value="CUPREDOXIN SUPERFAMILY PROTEIN"/>
    <property type="match status" value="1"/>
</dbReference>
<proteinExistence type="predicted"/>
<dbReference type="InterPro" id="IPR045087">
    <property type="entry name" value="Cu-oxidase_fam"/>
</dbReference>
<dbReference type="SUPFAM" id="SSF49503">
    <property type="entry name" value="Cupredoxins"/>
    <property type="match status" value="2"/>
</dbReference>
<dbReference type="KEGG" id="mets:DK389_06290"/>
<evidence type="ECO:0000313" key="3">
    <source>
        <dbReference type="Proteomes" id="UP000245926"/>
    </source>
</evidence>
<sequence>MFLDRKTTSRIRMQEAERARENRLEIVKAHSHGEITKRDMFRWGLYGASGLIAAKHGLSPFVRSAYAAVPTGTPASPLFGAQKFHEPLNRAVVQPRIPLVAAAGSDDVIWLDANGRPYANELPGRRLSYHDEWSKKGANWQRLSNPLTGRGPCEGRPPGEFFAHQRWSKDPTSSNRDLFPKVGYIMSLGQCQSSTKYCNEMPAQNANAMWSFGPRQPGWRGSNAGSRLGYGAPCLIKARYGEPMLTRIYNDLPVDRTQNGGFGRNEISTHFHNAHNGAESDGACNAYHFPGTFYDYHWGTTLARRDMPSIRAFNDPLYQKKASGPTDDGGLMMVEGDYRELQGTLWFHDHRFFFTAENVHKGNFALCNYYSGPDRASTGIRDGVNLLLPSGDSLPWGNQDFDVNLAVSNPAFDKDGQLFFDIFDTDGFLGDILAVNGSYYPYMEVLPRRYRFRILNASMSRFIKLAVAVNNARSYSSGTTVPIWFIANDGNLVVNPIQITELDEQGVAERYDIVIDFSAFADGDSIYLVNLLQQTAGMKPDGAVSMSNALKGVAADPCVGPIMEFRVRKGGIKSVDDPSRTYQGTEIDGSADFTNADWKSGLKTLTTQIPVVAPVRERVIEFNRAGGGDSRDPKTGQCIPECGDIESFPWAVRINGQAAHSLNANRIGALVPKPGEVEYWTLVNGGTGWDHPIHLHFEEGITLDRGGASIGPMEKLVRKDVWRLRPGGTVRFQVRFGEFGGSYVNHCHNTVHEDFAMLLRYQLLTPAPNDPDYVKTGSRPHWQISNTPIPSPDGVTFRVPEVLPEAQPTFKPPGRA</sequence>
<evidence type="ECO:0000259" key="1">
    <source>
        <dbReference type="Pfam" id="PF07731"/>
    </source>
</evidence>
<accession>A0A2U8W2A3</accession>
<dbReference type="EMBL" id="CP029550">
    <property type="protein sequence ID" value="AWN40209.1"/>
    <property type="molecule type" value="Genomic_DNA"/>
</dbReference>
<dbReference type="RefSeq" id="WP_109888159.1">
    <property type="nucleotide sequence ID" value="NZ_CP029550.1"/>
</dbReference>
<dbReference type="Pfam" id="PF07731">
    <property type="entry name" value="Cu-oxidase_2"/>
    <property type="match status" value="1"/>
</dbReference>
<dbReference type="GO" id="GO:0005507">
    <property type="term" value="F:copper ion binding"/>
    <property type="evidence" value="ECO:0007669"/>
    <property type="project" value="InterPro"/>
</dbReference>
<dbReference type="PANTHER" id="PTHR48267:SF1">
    <property type="entry name" value="BILIRUBIN OXIDASE"/>
    <property type="match status" value="1"/>
</dbReference>
<dbReference type="OrthoDB" id="9757546at2"/>